<dbReference type="Proteomes" id="UP000682843">
    <property type="component" value="Chromosome"/>
</dbReference>
<evidence type="ECO:0000313" key="2">
    <source>
        <dbReference type="Proteomes" id="UP000682843"/>
    </source>
</evidence>
<gene>
    <name evidence="1" type="ORF">RPMA_27280</name>
</gene>
<evidence type="ECO:0000313" key="1">
    <source>
        <dbReference type="EMBL" id="QUS42109.1"/>
    </source>
</evidence>
<dbReference type="RefSeq" id="WP_211910843.1">
    <property type="nucleotide sequence ID" value="NZ_CP036498.1"/>
</dbReference>
<organism evidence="1 2">
    <name type="scientific">Tardiphaga alba</name>
    <dbReference type="NCBI Taxonomy" id="340268"/>
    <lineage>
        <taxon>Bacteria</taxon>
        <taxon>Pseudomonadati</taxon>
        <taxon>Pseudomonadota</taxon>
        <taxon>Alphaproteobacteria</taxon>
        <taxon>Hyphomicrobiales</taxon>
        <taxon>Nitrobacteraceae</taxon>
        <taxon>Tardiphaga</taxon>
    </lineage>
</organism>
<keyword evidence="2" id="KW-1185">Reference proteome</keyword>
<sequence length="171" mass="19406">MRSELDEKGRIDDGRALKLKRPNSIAARFFDERPTSWQQATVLWRSVPAHAFHRDHRHAVNECMRRTSSTMAIWRAAIAGDAACAIKLALTMGVPGRITVRTDLTMTVLLHNVLRGDTAATLVLSSLIKRMPIDRIDRLCIAASWLAHNFRQAWPELDESVERVRRIEGDL</sequence>
<name>A0ABX8AHM7_9BRAD</name>
<accession>A0ABX8AHM7</accession>
<reference evidence="1 2" key="1">
    <citation type="submission" date="2019-02" db="EMBL/GenBank/DDBJ databases">
        <title>Emended description of the genus Rhodopseudomonas and description of Rhodopseudomonas albus sp. nov., a non-phototrophic, heavy-metal-tolerant bacterium isolated from garden soil.</title>
        <authorList>
            <person name="Bao Z."/>
            <person name="Cao W.W."/>
            <person name="Sato Y."/>
            <person name="Nishizawa T."/>
            <person name="Zhao J."/>
            <person name="Guo Y."/>
            <person name="Ohta H."/>
        </authorList>
    </citation>
    <scope>NUCLEOTIDE SEQUENCE [LARGE SCALE GENOMIC DNA]</scope>
    <source>
        <strain evidence="1 2">SK50-23</strain>
    </source>
</reference>
<dbReference type="EMBL" id="CP036498">
    <property type="protein sequence ID" value="QUS42109.1"/>
    <property type="molecule type" value="Genomic_DNA"/>
</dbReference>
<proteinExistence type="predicted"/>
<protein>
    <submittedName>
        <fullName evidence="1">Uncharacterized protein</fullName>
    </submittedName>
</protein>